<organism evidence="1 2">
    <name type="scientific">Diploptera punctata</name>
    <name type="common">Pacific beetle cockroach</name>
    <dbReference type="NCBI Taxonomy" id="6984"/>
    <lineage>
        <taxon>Eukaryota</taxon>
        <taxon>Metazoa</taxon>
        <taxon>Ecdysozoa</taxon>
        <taxon>Arthropoda</taxon>
        <taxon>Hexapoda</taxon>
        <taxon>Insecta</taxon>
        <taxon>Pterygota</taxon>
        <taxon>Neoptera</taxon>
        <taxon>Polyneoptera</taxon>
        <taxon>Dictyoptera</taxon>
        <taxon>Blattodea</taxon>
        <taxon>Blaberoidea</taxon>
        <taxon>Blaberidae</taxon>
        <taxon>Diplopterinae</taxon>
        <taxon>Diploptera</taxon>
    </lineage>
</organism>
<accession>A0AAD8AAB9</accession>
<dbReference type="AlphaFoldDB" id="A0AAD8AAB9"/>
<dbReference type="Proteomes" id="UP001233999">
    <property type="component" value="Unassembled WGS sequence"/>
</dbReference>
<protein>
    <submittedName>
        <fullName evidence="1">Uncharacterized protein</fullName>
    </submittedName>
</protein>
<reference evidence="1" key="1">
    <citation type="journal article" date="2023" name="IScience">
        <title>Live-bearing cockroach genome reveals convergent evolutionary mechanisms linked to viviparity in insects and beyond.</title>
        <authorList>
            <person name="Fouks B."/>
            <person name="Harrison M.C."/>
            <person name="Mikhailova A.A."/>
            <person name="Marchal E."/>
            <person name="English S."/>
            <person name="Carruthers M."/>
            <person name="Jennings E.C."/>
            <person name="Chiamaka E.L."/>
            <person name="Frigard R.A."/>
            <person name="Pippel M."/>
            <person name="Attardo G.M."/>
            <person name="Benoit J.B."/>
            <person name="Bornberg-Bauer E."/>
            <person name="Tobe S.S."/>
        </authorList>
    </citation>
    <scope>NUCLEOTIDE SEQUENCE</scope>
    <source>
        <strain evidence="1">Stay&amp;Tobe</strain>
    </source>
</reference>
<proteinExistence type="predicted"/>
<reference evidence="1" key="2">
    <citation type="submission" date="2023-05" db="EMBL/GenBank/DDBJ databases">
        <authorList>
            <person name="Fouks B."/>
        </authorList>
    </citation>
    <scope>NUCLEOTIDE SEQUENCE</scope>
    <source>
        <strain evidence="1">Stay&amp;Tobe</strain>
        <tissue evidence="1">Testes</tissue>
    </source>
</reference>
<sequence>PTGLSFKALRTRLSSHPVSYSLLRLQSGSTTRTFIKVYIVGIFTLLEAIGFTKMCLLCAQNSTAINLWLRDLLPFR</sequence>
<dbReference type="EMBL" id="JASPKZ010002340">
    <property type="protein sequence ID" value="KAJ9595404.1"/>
    <property type="molecule type" value="Genomic_DNA"/>
</dbReference>
<evidence type="ECO:0000313" key="1">
    <source>
        <dbReference type="EMBL" id="KAJ9595404.1"/>
    </source>
</evidence>
<evidence type="ECO:0000313" key="2">
    <source>
        <dbReference type="Proteomes" id="UP001233999"/>
    </source>
</evidence>
<gene>
    <name evidence="1" type="ORF">L9F63_013404</name>
</gene>
<keyword evidence="2" id="KW-1185">Reference proteome</keyword>
<feature type="non-terminal residue" evidence="1">
    <location>
        <position position="76"/>
    </location>
</feature>
<feature type="non-terminal residue" evidence="1">
    <location>
        <position position="1"/>
    </location>
</feature>
<comment type="caution">
    <text evidence="1">The sequence shown here is derived from an EMBL/GenBank/DDBJ whole genome shotgun (WGS) entry which is preliminary data.</text>
</comment>
<name>A0AAD8AAB9_DIPPU</name>